<keyword evidence="4" id="KW-1185">Reference proteome</keyword>
<evidence type="ECO:0000313" key="4">
    <source>
        <dbReference type="Proteomes" id="UP000319818"/>
    </source>
</evidence>
<reference evidence="3 4" key="1">
    <citation type="submission" date="2019-06" db="EMBL/GenBank/DDBJ databases">
        <title>Sequencing the genomes of 1000 actinobacteria strains.</title>
        <authorList>
            <person name="Klenk H.-P."/>
        </authorList>
    </citation>
    <scope>NUCLEOTIDE SEQUENCE [LARGE SCALE GENOMIC DNA]</scope>
    <source>
        <strain evidence="3 4">DSM 45511</strain>
    </source>
</reference>
<organism evidence="3 4">
    <name type="scientific">Pseudonocardia cypriaca</name>
    <dbReference type="NCBI Taxonomy" id="882449"/>
    <lineage>
        <taxon>Bacteria</taxon>
        <taxon>Bacillati</taxon>
        <taxon>Actinomycetota</taxon>
        <taxon>Actinomycetes</taxon>
        <taxon>Pseudonocardiales</taxon>
        <taxon>Pseudonocardiaceae</taxon>
        <taxon>Pseudonocardia</taxon>
    </lineage>
</organism>
<dbReference type="EMBL" id="VFPH01000001">
    <property type="protein sequence ID" value="TQM44879.1"/>
    <property type="molecule type" value="Genomic_DNA"/>
</dbReference>
<evidence type="ECO:0000256" key="1">
    <source>
        <dbReference type="SAM" id="MobiDB-lite"/>
    </source>
</evidence>
<keyword evidence="2" id="KW-0732">Signal</keyword>
<comment type="caution">
    <text evidence="3">The sequence shown here is derived from an EMBL/GenBank/DDBJ whole genome shotgun (WGS) entry which is preliminary data.</text>
</comment>
<evidence type="ECO:0000256" key="2">
    <source>
        <dbReference type="SAM" id="SignalP"/>
    </source>
</evidence>
<accession>A0A543GFL7</accession>
<gene>
    <name evidence="3" type="ORF">FB388_2266</name>
</gene>
<proteinExistence type="predicted"/>
<dbReference type="Proteomes" id="UP000319818">
    <property type="component" value="Unassembled WGS sequence"/>
</dbReference>
<feature type="region of interest" description="Disordered" evidence="1">
    <location>
        <begin position="81"/>
        <end position="124"/>
    </location>
</feature>
<dbReference type="AlphaFoldDB" id="A0A543GFL7"/>
<protein>
    <submittedName>
        <fullName evidence="3">Uncharacterized protein</fullName>
    </submittedName>
</protein>
<dbReference type="RefSeq" id="WP_170225567.1">
    <property type="nucleotide sequence ID" value="NZ_VFPH01000001.1"/>
</dbReference>
<name>A0A543GFL7_9PSEU</name>
<evidence type="ECO:0000313" key="3">
    <source>
        <dbReference type="EMBL" id="TQM44879.1"/>
    </source>
</evidence>
<sequence length="168" mass="17900">MPGRRSSVAAGLTCGFLLSRGLADAASAEFGPQAQDLKEAISALGSTVEGLQNQTDPSAKLGEIATSVGEVEKAAALIVDSAQAGCPSNSTPPPRSGRWRVTPRSVRPPRHPNRTRRSEPRRSRFAAVTRVDMTAAEFRELLHSVSDCGRWGDGSSYDRSPLEPIAIF</sequence>
<feature type="chain" id="PRO_5021957163" evidence="2">
    <location>
        <begin position="26"/>
        <end position="168"/>
    </location>
</feature>
<feature type="signal peptide" evidence="2">
    <location>
        <begin position="1"/>
        <end position="25"/>
    </location>
</feature>